<comment type="pathway">
    <text evidence="2">Isoprenoid biosynthesis; isopentenyl diphosphate biosynthesis via mevalonate pathway.</text>
</comment>
<keyword evidence="7" id="KW-0464">Manganese</keyword>
<evidence type="ECO:0000256" key="4">
    <source>
        <dbReference type="ARBA" id="ARBA00022630"/>
    </source>
</evidence>
<evidence type="ECO:0000256" key="5">
    <source>
        <dbReference type="ARBA" id="ARBA00022643"/>
    </source>
</evidence>
<dbReference type="PANTHER" id="PTHR30108:SF21">
    <property type="entry name" value="4-HYDROXYBENZOATE DECARBOXYLASE"/>
    <property type="match status" value="1"/>
</dbReference>
<dbReference type="NCBIfam" id="TIGR00148">
    <property type="entry name" value="UbiD family decarboxylase"/>
    <property type="match status" value="1"/>
</dbReference>
<dbReference type="SUPFAM" id="SSF50475">
    <property type="entry name" value="FMN-binding split barrel"/>
    <property type="match status" value="1"/>
</dbReference>
<dbReference type="EMBL" id="CP002057">
    <property type="protein sequence ID" value="ADI35752.1"/>
    <property type="molecule type" value="Genomic_DNA"/>
</dbReference>
<dbReference type="eggNOG" id="arCOG01671">
    <property type="taxonomic scope" value="Archaea"/>
</dbReference>
<evidence type="ECO:0000256" key="9">
    <source>
        <dbReference type="ARBA" id="ARBA00023239"/>
    </source>
</evidence>
<dbReference type="InterPro" id="IPR048304">
    <property type="entry name" value="UbiD_Rift_dom"/>
</dbReference>
<dbReference type="InterPro" id="IPR002830">
    <property type="entry name" value="UbiD"/>
</dbReference>
<evidence type="ECO:0000256" key="11">
    <source>
        <dbReference type="ARBA" id="ARBA00049583"/>
    </source>
</evidence>
<comment type="cofactor">
    <cofactor evidence="1">
        <name>Mn(2+)</name>
        <dbReference type="ChEBI" id="CHEBI:29035"/>
    </cofactor>
</comment>
<evidence type="ECO:0000256" key="10">
    <source>
        <dbReference type="ARBA" id="ARBA00049054"/>
    </source>
</evidence>
<reference evidence="18 20" key="1">
    <citation type="submission" date="2010-05" db="EMBL/GenBank/DDBJ databases">
        <title>Complete sequence of Methanococcus voltae A3.</title>
        <authorList>
            <consortium name="US DOE Joint Genome Institute"/>
            <person name="Lucas S."/>
            <person name="Copeland A."/>
            <person name="Lapidus A."/>
            <person name="Cheng J.-F."/>
            <person name="Bruce D."/>
            <person name="Goodwin L."/>
            <person name="Pitluck S."/>
            <person name="Lowry S."/>
            <person name="Clum A."/>
            <person name="Land M."/>
            <person name="Hauser L."/>
            <person name="Kyrpides N."/>
            <person name="Mikhailova N."/>
            <person name="Whitman W.B."/>
            <person name="Woyke T."/>
        </authorList>
    </citation>
    <scope>NUCLEOTIDE SEQUENCE [LARGE SCALE GENOMIC DNA]</scope>
    <source>
        <strain evidence="18">A3</strain>
        <strain evidence="20">ATCC BAA-1334 / A3</strain>
    </source>
</reference>
<dbReference type="Pfam" id="PF20695">
    <property type="entry name" value="UbiD_N"/>
    <property type="match status" value="1"/>
</dbReference>
<comment type="cofactor">
    <cofactor evidence="14">
        <name>prenylated FMN</name>
        <dbReference type="ChEBI" id="CHEBI:87746"/>
    </cofactor>
</comment>
<dbReference type="InterPro" id="IPR049381">
    <property type="entry name" value="UbiD-like_C"/>
</dbReference>
<dbReference type="Pfam" id="PF20696">
    <property type="entry name" value="UbiD_C"/>
    <property type="match status" value="1"/>
</dbReference>
<evidence type="ECO:0000259" key="15">
    <source>
        <dbReference type="Pfam" id="PF01977"/>
    </source>
</evidence>
<name>D7DRD2_METV3</name>
<dbReference type="GO" id="GO:0016831">
    <property type="term" value="F:carboxy-lyase activity"/>
    <property type="evidence" value="ECO:0007669"/>
    <property type="project" value="UniProtKB-KW"/>
</dbReference>
<keyword evidence="9" id="KW-0456">Lyase</keyword>
<proteinExistence type="inferred from homology"/>
<organism evidence="18 20">
    <name type="scientific">Methanococcus voltae (strain ATCC BAA-1334 / A3)</name>
    <dbReference type="NCBI Taxonomy" id="456320"/>
    <lineage>
        <taxon>Archaea</taxon>
        <taxon>Methanobacteriati</taxon>
        <taxon>Methanobacteriota</taxon>
        <taxon>Methanomada group</taxon>
        <taxon>Methanococci</taxon>
        <taxon>Methanococcales</taxon>
        <taxon>Methanococcaceae</taxon>
        <taxon>Methanococcus</taxon>
    </lineage>
</organism>
<comment type="similarity">
    <text evidence="3">Belongs to the UbiD family.</text>
</comment>
<dbReference type="InParanoid" id="D7DRD2"/>
<evidence type="ECO:0000313" key="19">
    <source>
        <dbReference type="EMBL" id="ADI35752.1"/>
    </source>
</evidence>
<evidence type="ECO:0000256" key="13">
    <source>
        <dbReference type="ARBA" id="ARBA00049754"/>
    </source>
</evidence>
<evidence type="ECO:0000256" key="1">
    <source>
        <dbReference type="ARBA" id="ARBA00001936"/>
    </source>
</evidence>
<dbReference type="STRING" id="456320.Mvol_0032"/>
<evidence type="ECO:0000256" key="8">
    <source>
        <dbReference type="ARBA" id="ARBA00023229"/>
    </source>
</evidence>
<keyword evidence="20" id="KW-1185">Reference proteome</keyword>
<comment type="catalytic activity">
    <reaction evidence="10">
        <text>(2E)-3-methyl-5-phosphooxypent-2-enoate + H(+) = isopentenyl phosphate + CO2</text>
        <dbReference type="Rhea" id="RHEA:78971"/>
        <dbReference type="ChEBI" id="CHEBI:15378"/>
        <dbReference type="ChEBI" id="CHEBI:16526"/>
        <dbReference type="ChEBI" id="CHEBI:65078"/>
        <dbReference type="ChEBI" id="CHEBI:229665"/>
        <dbReference type="EC" id="4.1.1.126"/>
    </reaction>
    <physiologicalReaction direction="left-to-right" evidence="10">
        <dbReference type="Rhea" id="RHEA:78972"/>
    </physiologicalReaction>
</comment>
<feature type="domain" description="3-octaprenyl-4-hydroxybenzoate carboxy-lyase-like C-terminal" evidence="17">
    <location>
        <begin position="299"/>
        <end position="422"/>
    </location>
</feature>
<feature type="domain" description="3-octaprenyl-4-hydroxybenzoate carboxy-lyase-like Rift-related" evidence="15">
    <location>
        <begin position="105"/>
        <end position="294"/>
    </location>
</feature>
<dbReference type="Proteomes" id="UP000007722">
    <property type="component" value="Chromosome"/>
</dbReference>
<evidence type="ECO:0000256" key="6">
    <source>
        <dbReference type="ARBA" id="ARBA00022793"/>
    </source>
</evidence>
<protein>
    <recommendedName>
        <fullName evidence="13">Anhydromevalonate phosphate decarboxylase</fullName>
        <ecNumber evidence="12">4.1.1.126</ecNumber>
    </recommendedName>
</protein>
<evidence type="ECO:0000256" key="2">
    <source>
        <dbReference type="ARBA" id="ARBA00005092"/>
    </source>
</evidence>
<evidence type="ECO:0000313" key="18">
    <source>
        <dbReference type="EMBL" id="ADI35692.1"/>
    </source>
</evidence>
<comment type="function">
    <text evidence="11">Catalyzes the conversion of trans-anhydromevalonate 5-phosphate (tAHMP) into isopentenyl phosphate. Involved in the archaeal mevalonate (MVA) pathway, which provides fundamental precursors for isoprenoid biosynthesis, such as isopentenyl diphosphate (IPP) and dimethylallyl diphosphate (DMAPP).</text>
</comment>
<evidence type="ECO:0000259" key="16">
    <source>
        <dbReference type="Pfam" id="PF20695"/>
    </source>
</evidence>
<dbReference type="GO" id="GO:0005737">
    <property type="term" value="C:cytoplasm"/>
    <property type="evidence" value="ECO:0007669"/>
    <property type="project" value="TreeGrafter"/>
</dbReference>
<dbReference type="HOGENOM" id="CLU_023348_5_1_2"/>
<accession>D7DRD2</accession>
<dbReference type="InterPro" id="IPR049383">
    <property type="entry name" value="UbiD-like_N"/>
</dbReference>
<dbReference type="PANTHER" id="PTHR30108">
    <property type="entry name" value="3-OCTAPRENYL-4-HYDROXYBENZOATE CARBOXY-LYASE-RELATED"/>
    <property type="match status" value="1"/>
</dbReference>
<sequence>MGNTENMESDYRKFINSLDKIKIDSANKVFEISKILNDNDKTTVNTLMINDVGGYKVVGNLCTRENVAKSLNIKPNELMNHMIKAMENEPNGQLVLDEELEKQYVDDDVKKITDYPIPTYYGEDAGPYLTSGIVIVKDKDEGVNASIHRILVRPDGNLVIRMVEQRHLHYIYNKNIENMIKEGKDGVDVAIVIGVEPALLLAASTSGDVSFNELKYASAIMNKPIKTIKGKTVDLEIPEAEFIIEGKITNKNDDEGPFVDITGTYDVIRKQPVIKITALRTKKDPIFHALLPGGTEHKILMGLPQEPRMFKGIRNTVPSVKNVALTEGGCCWLHAVVSIDKKTQGDGKNAILAALAAHPSLKHVVIVDDDIDIYNPIDVEYAIATRVQSAKDVIIVDGAKGSSLDPSADHKMKLTSKMGIDATMDLIKGKKEFVRAVIPDIK</sequence>
<feature type="domain" description="3-octaprenyl-4-hydroxybenzoate carboxy-lyase-like N-terminal" evidence="16">
    <location>
        <begin position="28"/>
        <end position="86"/>
    </location>
</feature>
<dbReference type="KEGG" id="mvo:Mvol_0032"/>
<evidence type="ECO:0000256" key="14">
    <source>
        <dbReference type="ARBA" id="ARBA00049936"/>
    </source>
</evidence>
<evidence type="ECO:0000256" key="3">
    <source>
        <dbReference type="ARBA" id="ARBA00010021"/>
    </source>
</evidence>
<evidence type="ECO:0000259" key="17">
    <source>
        <dbReference type="Pfam" id="PF20696"/>
    </source>
</evidence>
<evidence type="ECO:0000313" key="20">
    <source>
        <dbReference type="Proteomes" id="UP000007722"/>
    </source>
</evidence>
<gene>
    <name evidence="18" type="ordered locus">Mvol_0032</name>
    <name evidence="19" type="ordered locus">Mvol_0092</name>
</gene>
<keyword evidence="5" id="KW-0288">FMN</keyword>
<dbReference type="AlphaFoldDB" id="D7DRD2"/>
<dbReference type="FunCoup" id="D7DRD2">
    <property type="interactions" value="12"/>
</dbReference>
<dbReference type="KEGG" id="mvo:Mvol_0092"/>
<dbReference type="Pfam" id="PF01977">
    <property type="entry name" value="UbiD"/>
    <property type="match status" value="1"/>
</dbReference>
<keyword evidence="6" id="KW-0210">Decarboxylase</keyword>
<dbReference type="SUPFAM" id="SSF143968">
    <property type="entry name" value="UbiD C-terminal domain-like"/>
    <property type="match status" value="1"/>
</dbReference>
<evidence type="ECO:0000256" key="7">
    <source>
        <dbReference type="ARBA" id="ARBA00023211"/>
    </source>
</evidence>
<dbReference type="FunFam" id="3.40.1670.10:FF:000003">
    <property type="entry name" value="Phenolic acid decarboxylase"/>
    <property type="match status" value="1"/>
</dbReference>
<keyword evidence="8" id="KW-0414">Isoprene biosynthesis</keyword>
<dbReference type="Gene3D" id="3.40.1670.10">
    <property type="entry name" value="UbiD C-terminal domain-like"/>
    <property type="match status" value="1"/>
</dbReference>
<dbReference type="EC" id="4.1.1.126" evidence="12"/>
<evidence type="ECO:0000256" key="12">
    <source>
        <dbReference type="ARBA" id="ARBA00049727"/>
    </source>
</evidence>
<dbReference type="EMBL" id="CP002057">
    <property type="protein sequence ID" value="ADI35692.1"/>
    <property type="molecule type" value="Genomic_DNA"/>
</dbReference>
<keyword evidence="4" id="KW-0285">Flavoprotein</keyword>
<dbReference type="GO" id="GO:0008299">
    <property type="term" value="P:isoprenoid biosynthetic process"/>
    <property type="evidence" value="ECO:0007669"/>
    <property type="project" value="UniProtKB-KW"/>
</dbReference>